<gene>
    <name evidence="1" type="ORF">OSB_30880</name>
</gene>
<name>A0A0K0Y9G6_9RHOB</name>
<reference evidence="1 2" key="1">
    <citation type="journal article" date="2015" name="Genome Announc.">
        <title>Closed Genome Sequence of Octadecabacter temperatus SB1, the First Mesophilic Species of the Genus Octadecabacter.</title>
        <authorList>
            <person name="Voget S."/>
            <person name="Billerbeck S."/>
            <person name="Simon M."/>
            <person name="Daniel R."/>
        </authorList>
    </citation>
    <scope>NUCLEOTIDE SEQUENCE [LARGE SCALE GENOMIC DNA]</scope>
    <source>
        <strain evidence="1 2">SB1</strain>
    </source>
</reference>
<dbReference type="KEGG" id="otm:OSB_30880"/>
<proteinExistence type="predicted"/>
<evidence type="ECO:0000313" key="1">
    <source>
        <dbReference type="EMBL" id="AKS47604.1"/>
    </source>
</evidence>
<dbReference type="AlphaFoldDB" id="A0A0K0Y9G6"/>
<protein>
    <submittedName>
        <fullName evidence="1">Uncharacterized protein</fullName>
    </submittedName>
</protein>
<accession>A0A0K0Y9G6</accession>
<dbReference type="STRING" id="1458307.OSB_30880"/>
<dbReference type="Proteomes" id="UP000067444">
    <property type="component" value="Chromosome"/>
</dbReference>
<sequence length="147" mass="15542">MKRRDFLRSAGAAAVIPVLPLPAIAVPVATTPVNTFQVGWAALYARAHNQASPALIQKWLRVSPEQANALMGELVNQNIIKVPIAGSAAAVQPMYPGGGVPGMFGKTKKAVETAKDILDTLVEEDEADEPIETICETTFEGSTDVTS</sequence>
<evidence type="ECO:0000313" key="2">
    <source>
        <dbReference type="Proteomes" id="UP000067444"/>
    </source>
</evidence>
<keyword evidence="2" id="KW-1185">Reference proteome</keyword>
<organism evidence="1 2">
    <name type="scientific">Octadecabacter temperatus</name>
    <dbReference type="NCBI Taxonomy" id="1458307"/>
    <lineage>
        <taxon>Bacteria</taxon>
        <taxon>Pseudomonadati</taxon>
        <taxon>Pseudomonadota</taxon>
        <taxon>Alphaproteobacteria</taxon>
        <taxon>Rhodobacterales</taxon>
        <taxon>Roseobacteraceae</taxon>
        <taxon>Octadecabacter</taxon>
    </lineage>
</organism>
<dbReference type="EMBL" id="CP012160">
    <property type="protein sequence ID" value="AKS47604.1"/>
    <property type="molecule type" value="Genomic_DNA"/>
</dbReference>